<feature type="compositionally biased region" description="Basic and acidic residues" evidence="1">
    <location>
        <begin position="401"/>
        <end position="411"/>
    </location>
</feature>
<dbReference type="OrthoDB" id="128308at2759"/>
<feature type="region of interest" description="Disordered" evidence="1">
    <location>
        <begin position="190"/>
        <end position="213"/>
    </location>
</feature>
<gene>
    <name evidence="2" type="ORF">HYPSUDRAFT_324101</name>
</gene>
<evidence type="ECO:0000256" key="1">
    <source>
        <dbReference type="SAM" id="MobiDB-lite"/>
    </source>
</evidence>
<organism evidence="2 3">
    <name type="scientific">Hypholoma sublateritium (strain FD-334 SS-4)</name>
    <dbReference type="NCBI Taxonomy" id="945553"/>
    <lineage>
        <taxon>Eukaryota</taxon>
        <taxon>Fungi</taxon>
        <taxon>Dikarya</taxon>
        <taxon>Basidiomycota</taxon>
        <taxon>Agaricomycotina</taxon>
        <taxon>Agaricomycetes</taxon>
        <taxon>Agaricomycetidae</taxon>
        <taxon>Agaricales</taxon>
        <taxon>Agaricineae</taxon>
        <taxon>Strophariaceae</taxon>
        <taxon>Hypholoma</taxon>
    </lineage>
</organism>
<dbReference type="EMBL" id="KN817628">
    <property type="protein sequence ID" value="KJA16096.1"/>
    <property type="molecule type" value="Genomic_DNA"/>
</dbReference>
<feature type="compositionally biased region" description="Basic and acidic residues" evidence="1">
    <location>
        <begin position="370"/>
        <end position="385"/>
    </location>
</feature>
<feature type="compositionally biased region" description="Polar residues" evidence="1">
    <location>
        <begin position="124"/>
        <end position="137"/>
    </location>
</feature>
<proteinExistence type="predicted"/>
<dbReference type="Proteomes" id="UP000054270">
    <property type="component" value="Unassembled WGS sequence"/>
</dbReference>
<reference evidence="3" key="1">
    <citation type="submission" date="2014-04" db="EMBL/GenBank/DDBJ databases">
        <title>Evolutionary Origins and Diversification of the Mycorrhizal Mutualists.</title>
        <authorList>
            <consortium name="DOE Joint Genome Institute"/>
            <consortium name="Mycorrhizal Genomics Consortium"/>
            <person name="Kohler A."/>
            <person name="Kuo A."/>
            <person name="Nagy L.G."/>
            <person name="Floudas D."/>
            <person name="Copeland A."/>
            <person name="Barry K.W."/>
            <person name="Cichocki N."/>
            <person name="Veneault-Fourrey C."/>
            <person name="LaButti K."/>
            <person name="Lindquist E.A."/>
            <person name="Lipzen A."/>
            <person name="Lundell T."/>
            <person name="Morin E."/>
            <person name="Murat C."/>
            <person name="Riley R."/>
            <person name="Ohm R."/>
            <person name="Sun H."/>
            <person name="Tunlid A."/>
            <person name="Henrissat B."/>
            <person name="Grigoriev I.V."/>
            <person name="Hibbett D.S."/>
            <person name="Martin F."/>
        </authorList>
    </citation>
    <scope>NUCLEOTIDE SEQUENCE [LARGE SCALE GENOMIC DNA]</scope>
    <source>
        <strain evidence="3">FD-334 SS-4</strain>
    </source>
</reference>
<keyword evidence="3" id="KW-1185">Reference proteome</keyword>
<evidence type="ECO:0000313" key="2">
    <source>
        <dbReference type="EMBL" id="KJA16096.1"/>
    </source>
</evidence>
<feature type="region of interest" description="Disordered" evidence="1">
    <location>
        <begin position="351"/>
        <end position="411"/>
    </location>
</feature>
<name>A0A0D2NHI6_HYPSF</name>
<dbReference type="OMA" id="SSHRCIC"/>
<evidence type="ECO:0000313" key="3">
    <source>
        <dbReference type="Proteomes" id="UP000054270"/>
    </source>
</evidence>
<feature type="compositionally biased region" description="Low complexity" evidence="1">
    <location>
        <begin position="197"/>
        <end position="213"/>
    </location>
</feature>
<feature type="region of interest" description="Disordered" evidence="1">
    <location>
        <begin position="116"/>
        <end position="137"/>
    </location>
</feature>
<protein>
    <submittedName>
        <fullName evidence="2">Uncharacterized protein</fullName>
    </submittedName>
</protein>
<sequence length="435" mass="47876">MERQLHEFRRTVTIIIWTKANAEPLRLVSFVPTFPYFQLSQIPNIIEELGLSGSAYLDTFVPATNQWEQHIITSVRLIDTQQRLIYKLRRSLMENLSEEECPTLREELQLQLHRNSIGRGSGEPSPSINAQGLASPTAQANDDVKLGDIVHAQAKNALKRAAPDHDGAHNAKVHVSRDFYMTHSGTGAMSGTSTLVSSPGSGNPSPAAASTSPQQDNVYMYQQNPVFYGGPGSTDTSSLPPYLLQPAASAAPIPYHPHPPLKRWPNDYTVSELSQGFHAMDLLISQSPSGASMTQRTAFERVFGSRYVKSTVCRHRAVWRKAPHGLREQFEEMGTDDRACWGEFVRRVEGRSPAKGGGSIGSDQGSVMGDYHDQHTPSDGDDVHGQEPVMNGIHGQGANGLDHEQQMHAQQRHVEQYAHHNGNGHSVVHNPQHSG</sequence>
<accession>A0A0D2NHI6</accession>
<dbReference type="AlphaFoldDB" id="A0A0D2NHI6"/>